<proteinExistence type="predicted"/>
<evidence type="ECO:0000313" key="11">
    <source>
        <dbReference type="Proteomes" id="UP000799640"/>
    </source>
</evidence>
<reference evidence="10" key="1">
    <citation type="journal article" date="2020" name="Stud. Mycol.">
        <title>101 Dothideomycetes genomes: a test case for predicting lifestyles and emergence of pathogens.</title>
        <authorList>
            <person name="Haridas S."/>
            <person name="Albert R."/>
            <person name="Binder M."/>
            <person name="Bloem J."/>
            <person name="Labutti K."/>
            <person name="Salamov A."/>
            <person name="Andreopoulos B."/>
            <person name="Baker S."/>
            <person name="Barry K."/>
            <person name="Bills G."/>
            <person name="Bluhm B."/>
            <person name="Cannon C."/>
            <person name="Castanera R."/>
            <person name="Culley D."/>
            <person name="Daum C."/>
            <person name="Ezra D."/>
            <person name="Gonzalez J."/>
            <person name="Henrissat B."/>
            <person name="Kuo A."/>
            <person name="Liang C."/>
            <person name="Lipzen A."/>
            <person name="Lutzoni F."/>
            <person name="Magnuson J."/>
            <person name="Mondo S."/>
            <person name="Nolan M."/>
            <person name="Ohm R."/>
            <person name="Pangilinan J."/>
            <person name="Park H.-J."/>
            <person name="Ramirez L."/>
            <person name="Alfaro M."/>
            <person name="Sun H."/>
            <person name="Tritt A."/>
            <person name="Yoshinaga Y."/>
            <person name="Zwiers L.-H."/>
            <person name="Turgeon B."/>
            <person name="Goodwin S."/>
            <person name="Spatafora J."/>
            <person name="Crous P."/>
            <person name="Grigoriev I."/>
        </authorList>
    </citation>
    <scope>NUCLEOTIDE SEQUENCE</scope>
    <source>
        <strain evidence="10">CBS 262.69</strain>
    </source>
</reference>
<keyword evidence="3" id="KW-0597">Phosphoprotein</keyword>
<comment type="catalytic activity">
    <reaction evidence="6">
        <text>L-threonyl-[protein] + ATP = O-phospho-L-threonyl-[protein] + ADP + H(+)</text>
        <dbReference type="Rhea" id="RHEA:46608"/>
        <dbReference type="Rhea" id="RHEA-COMP:11060"/>
        <dbReference type="Rhea" id="RHEA-COMP:11605"/>
        <dbReference type="ChEBI" id="CHEBI:15378"/>
        <dbReference type="ChEBI" id="CHEBI:30013"/>
        <dbReference type="ChEBI" id="CHEBI:30616"/>
        <dbReference type="ChEBI" id="CHEBI:61977"/>
        <dbReference type="ChEBI" id="CHEBI:456216"/>
        <dbReference type="EC" id="2.7.11.1"/>
    </reaction>
</comment>
<dbReference type="Gene3D" id="3.30.310.220">
    <property type="entry name" value="Fungal kinase associated-1 domain"/>
    <property type="match status" value="1"/>
</dbReference>
<keyword evidence="11" id="KW-1185">Reference proteome</keyword>
<feature type="region of interest" description="Disordered" evidence="8">
    <location>
        <begin position="297"/>
        <end position="319"/>
    </location>
</feature>
<evidence type="ECO:0000256" key="4">
    <source>
        <dbReference type="ARBA" id="ARBA00022679"/>
    </source>
</evidence>
<feature type="region of interest" description="Disordered" evidence="8">
    <location>
        <begin position="336"/>
        <end position="377"/>
    </location>
</feature>
<dbReference type="AlphaFoldDB" id="A0A6G1I8B6"/>
<feature type="region of interest" description="Disordered" evidence="8">
    <location>
        <begin position="117"/>
        <end position="160"/>
    </location>
</feature>
<evidence type="ECO:0000256" key="3">
    <source>
        <dbReference type="ARBA" id="ARBA00022553"/>
    </source>
</evidence>
<feature type="compositionally biased region" description="Polar residues" evidence="8">
    <location>
        <begin position="460"/>
        <end position="470"/>
    </location>
</feature>
<feature type="compositionally biased region" description="Polar residues" evidence="8">
    <location>
        <begin position="134"/>
        <end position="143"/>
    </location>
</feature>
<keyword evidence="4" id="KW-0808">Transferase</keyword>
<protein>
    <recommendedName>
        <fullName evidence="1">non-specific serine/threonine protein kinase</fullName>
        <ecNumber evidence="1">2.7.11.1</ecNumber>
    </recommendedName>
</protein>
<evidence type="ECO:0000256" key="6">
    <source>
        <dbReference type="ARBA" id="ARBA00047899"/>
    </source>
</evidence>
<dbReference type="EMBL" id="ML996688">
    <property type="protein sequence ID" value="KAF2404277.1"/>
    <property type="molecule type" value="Genomic_DNA"/>
</dbReference>
<dbReference type="EC" id="2.7.11.1" evidence="1"/>
<dbReference type="Pfam" id="PF16797">
    <property type="entry name" value="Fungal_KA1"/>
    <property type="match status" value="1"/>
</dbReference>
<feature type="compositionally biased region" description="Polar residues" evidence="8">
    <location>
        <begin position="151"/>
        <end position="160"/>
    </location>
</feature>
<name>A0A6G1I8B6_9PEZI</name>
<dbReference type="InterPro" id="IPR043024">
    <property type="entry name" value="KA1_sf_fungal"/>
</dbReference>
<gene>
    <name evidence="10" type="ORF">EJ06DRAFT_195055</name>
</gene>
<evidence type="ECO:0000256" key="2">
    <source>
        <dbReference type="ARBA" id="ARBA00022527"/>
    </source>
</evidence>
<dbReference type="GO" id="GO:0004674">
    <property type="term" value="F:protein serine/threonine kinase activity"/>
    <property type="evidence" value="ECO:0007669"/>
    <property type="project" value="UniProtKB-KW"/>
</dbReference>
<evidence type="ECO:0000256" key="7">
    <source>
        <dbReference type="ARBA" id="ARBA00048679"/>
    </source>
</evidence>
<feature type="region of interest" description="Disordered" evidence="8">
    <location>
        <begin position="181"/>
        <end position="272"/>
    </location>
</feature>
<feature type="compositionally biased region" description="Polar residues" evidence="8">
    <location>
        <begin position="401"/>
        <end position="422"/>
    </location>
</feature>
<comment type="catalytic activity">
    <reaction evidence="7">
        <text>L-seryl-[protein] + ATP = O-phospho-L-seryl-[protein] + ADP + H(+)</text>
        <dbReference type="Rhea" id="RHEA:17989"/>
        <dbReference type="Rhea" id="RHEA-COMP:9863"/>
        <dbReference type="Rhea" id="RHEA-COMP:11604"/>
        <dbReference type="ChEBI" id="CHEBI:15378"/>
        <dbReference type="ChEBI" id="CHEBI:29999"/>
        <dbReference type="ChEBI" id="CHEBI:30616"/>
        <dbReference type="ChEBI" id="CHEBI:83421"/>
        <dbReference type="ChEBI" id="CHEBI:456216"/>
        <dbReference type="EC" id="2.7.11.1"/>
    </reaction>
</comment>
<feature type="compositionally biased region" description="Polar residues" evidence="8">
    <location>
        <begin position="297"/>
        <end position="312"/>
    </location>
</feature>
<dbReference type="Proteomes" id="UP000799640">
    <property type="component" value="Unassembled WGS sequence"/>
</dbReference>
<evidence type="ECO:0000256" key="1">
    <source>
        <dbReference type="ARBA" id="ARBA00012513"/>
    </source>
</evidence>
<feature type="compositionally biased region" description="Basic residues" evidence="8">
    <location>
        <begin position="181"/>
        <end position="190"/>
    </location>
</feature>
<evidence type="ECO:0000256" key="5">
    <source>
        <dbReference type="ARBA" id="ARBA00022777"/>
    </source>
</evidence>
<feature type="region of interest" description="Disordered" evidence="8">
    <location>
        <begin position="459"/>
        <end position="538"/>
    </location>
</feature>
<accession>A0A6G1I8B6</accession>
<dbReference type="InterPro" id="IPR031850">
    <property type="entry name" value="Fungal_KA1_dom"/>
</dbReference>
<evidence type="ECO:0000256" key="8">
    <source>
        <dbReference type="SAM" id="MobiDB-lite"/>
    </source>
</evidence>
<evidence type="ECO:0000313" key="10">
    <source>
        <dbReference type="EMBL" id="KAF2404277.1"/>
    </source>
</evidence>
<feature type="domain" description="Fungal kinase associated-1" evidence="9">
    <location>
        <begin position="584"/>
        <end position="699"/>
    </location>
</feature>
<feature type="region of interest" description="Disordered" evidence="8">
    <location>
        <begin position="392"/>
        <end position="422"/>
    </location>
</feature>
<keyword evidence="2" id="KW-0723">Serine/threonine-protein kinase</keyword>
<organism evidence="10 11">
    <name type="scientific">Trichodelitschia bisporula</name>
    <dbReference type="NCBI Taxonomy" id="703511"/>
    <lineage>
        <taxon>Eukaryota</taxon>
        <taxon>Fungi</taxon>
        <taxon>Dikarya</taxon>
        <taxon>Ascomycota</taxon>
        <taxon>Pezizomycotina</taxon>
        <taxon>Dothideomycetes</taxon>
        <taxon>Dothideomycetes incertae sedis</taxon>
        <taxon>Phaeotrichales</taxon>
        <taxon>Phaeotrichaceae</taxon>
        <taxon>Trichodelitschia</taxon>
    </lineage>
</organism>
<keyword evidence="5" id="KW-0418">Kinase</keyword>
<evidence type="ECO:0000259" key="9">
    <source>
        <dbReference type="Pfam" id="PF16797"/>
    </source>
</evidence>
<sequence>MGHREEHLEDFQPNPTAINYSSSDHQHMLPAPVSNALSSVQSELMHSKSEYSVAGNEQLYSRHSFFDLTPSEMSYDPYRDAHEAKPNYLEVAIKRSLSKDGRRVKPGHRSTLTRLEATRLEAARQSSRKSSRSYFTGTNSMRSSRAGRASHVSSRMSLTSSQAAGASHALVIRRQLSHRKRNVNFSHLRRGVTPDDATPAPTPSSGTSAIPGPNKVMPSHPRAIPAHSHRVDSPTPPHAPTGGAVRSLKEKLKGTTSAHRPTKPREFDSDARQASAEFGKVCEEAFFQSSFGSTATSNITEQRTARTDTPPSSLLRDSVNLSTGDLSSRVDKVVLRNRPLPPTPDYPRIQVTGEKGGTADGRRSVSAPQDRSYHKTVPDQDMNHLHIIPEEGRFADDENNTDYYNSPVYQRSPYRSVTDPQPYSQVYRPEATIRCVGASTPSPAGSFGAPSPLAIRKQKSNIGQERSPTPSADKPHPVSMVSDASDWQDCNSSGPSSAVDLTHPDGTRKGYPNHTFELSSVQRQRSVRKGAQARGGEAKKGFMNLFKRKKRTDAVISEVPSSPPSMVPSNSQVFVKPKDNTHWNALQRWLRIRPFTASTIIVSSRVNALNTVRMFLDEIRGPLGIQGISAEGWTVCANVPEDNEASAKPASFAIEIFEMQRNYRPIGVQLIRITQIRGAQSTVKIVVSKLGAFLRKFNLILDDKAEASRLIAAFNAPLEAVQEKLNQA</sequence>